<reference evidence="1" key="1">
    <citation type="submission" date="2022-10" db="EMBL/GenBank/DDBJ databases">
        <title>Culturing micro-colonial fungi from biological soil crusts in the Mojave desert and describing Neophaeococcomyces mojavensis, and introducing the new genera and species Taxawa tesnikishii.</title>
        <authorList>
            <person name="Kurbessoian T."/>
            <person name="Stajich J.E."/>
        </authorList>
    </citation>
    <scope>NUCLEOTIDE SEQUENCE</scope>
    <source>
        <strain evidence="1">JES_112</strain>
    </source>
</reference>
<evidence type="ECO:0000313" key="1">
    <source>
        <dbReference type="EMBL" id="KAJ9660412.1"/>
    </source>
</evidence>
<dbReference type="Proteomes" id="UP001172386">
    <property type="component" value="Unassembled WGS sequence"/>
</dbReference>
<dbReference type="EMBL" id="JAPDRQ010000031">
    <property type="protein sequence ID" value="KAJ9660412.1"/>
    <property type="molecule type" value="Genomic_DNA"/>
</dbReference>
<gene>
    <name evidence="1" type="ORF">H2198_002530</name>
</gene>
<accession>A0ACC3AEA1</accession>
<protein>
    <submittedName>
        <fullName evidence="1">Uncharacterized protein</fullName>
    </submittedName>
</protein>
<sequence>MPTYALLGATGSIGSAILRCILSQPSEHLTLNIFVRSKSKLRKKFPDLESTITFKTNIIEGISSDTAAMQECLNDADVVMACIGSNYSTPGMSLIYDTTTAIINALEVHQMSLGSAYKPPTIIQLRSASLNPVFRACLPWLARNIASFCFYYVYEDLDRTCKLLASSVADSTGLLNYIFVDPPSIHDADGTAPTGYKLILDGKQDPALSYADLGAAFCQVAERRDEFAGEAVGVTATGIVNQTVGTLFGYIVAGAKGRIWG</sequence>
<evidence type="ECO:0000313" key="2">
    <source>
        <dbReference type="Proteomes" id="UP001172386"/>
    </source>
</evidence>
<comment type="caution">
    <text evidence="1">The sequence shown here is derived from an EMBL/GenBank/DDBJ whole genome shotgun (WGS) entry which is preliminary data.</text>
</comment>
<name>A0ACC3AEA1_9EURO</name>
<organism evidence="1 2">
    <name type="scientific">Neophaeococcomyces mojaviensis</name>
    <dbReference type="NCBI Taxonomy" id="3383035"/>
    <lineage>
        <taxon>Eukaryota</taxon>
        <taxon>Fungi</taxon>
        <taxon>Dikarya</taxon>
        <taxon>Ascomycota</taxon>
        <taxon>Pezizomycotina</taxon>
        <taxon>Eurotiomycetes</taxon>
        <taxon>Chaetothyriomycetidae</taxon>
        <taxon>Chaetothyriales</taxon>
        <taxon>Chaetothyriales incertae sedis</taxon>
        <taxon>Neophaeococcomyces</taxon>
    </lineage>
</organism>
<keyword evidence="2" id="KW-1185">Reference proteome</keyword>
<proteinExistence type="predicted"/>